<dbReference type="EMBL" id="CP002098">
    <property type="protein sequence ID" value="ADM27003.1"/>
    <property type="molecule type" value="Genomic_DNA"/>
</dbReference>
<feature type="region of interest" description="Disordered" evidence="1">
    <location>
        <begin position="74"/>
        <end position="94"/>
    </location>
</feature>
<evidence type="ECO:0000313" key="4">
    <source>
        <dbReference type="Proteomes" id="UP000001304"/>
    </source>
</evidence>
<dbReference type="Proteomes" id="UP000001304">
    <property type="component" value="Chromosome"/>
</dbReference>
<evidence type="ECO:0000313" key="3">
    <source>
        <dbReference type="EMBL" id="ADM27003.1"/>
    </source>
</evidence>
<name>E0SPY1_IGNAA</name>
<proteinExistence type="predicted"/>
<accession>E0SPY1</accession>
<dbReference type="KEGG" id="iag:Igag_0152"/>
<dbReference type="InterPro" id="IPR021985">
    <property type="entry name" value="RNA_pol_Rpo13"/>
</dbReference>
<feature type="domain" description="RNA polymerase Rpo13 subunit HTH" evidence="2">
    <location>
        <begin position="25"/>
        <end position="60"/>
    </location>
</feature>
<organism evidence="3 4">
    <name type="scientific">Ignisphaera aggregans (strain DSM 17230 / JCM 13409 / AQ1.S1)</name>
    <dbReference type="NCBI Taxonomy" id="583356"/>
    <lineage>
        <taxon>Archaea</taxon>
        <taxon>Thermoproteota</taxon>
        <taxon>Thermoprotei</taxon>
        <taxon>Desulfurococcales</taxon>
        <taxon>Desulfurococcaceae</taxon>
        <taxon>Ignisphaera</taxon>
    </lineage>
</organism>
<dbReference type="BioCyc" id="IAGG583356:GHAH-163-MONOMER"/>
<dbReference type="Pfam" id="PF12136">
    <property type="entry name" value="RNA_pol_Rpo13"/>
    <property type="match status" value="1"/>
</dbReference>
<gene>
    <name evidence="3" type="ordered locus">Igag_0152</name>
</gene>
<evidence type="ECO:0000259" key="2">
    <source>
        <dbReference type="Pfam" id="PF12136"/>
    </source>
</evidence>
<feature type="region of interest" description="Disordered" evidence="1">
    <location>
        <begin position="1"/>
        <end position="38"/>
    </location>
</feature>
<reference evidence="3 4" key="1">
    <citation type="journal article" date="2010" name="Stand. Genomic Sci.">
        <title>Complete genome sequence of Ignisphaera aggregans type strain (AQ1.S1).</title>
        <authorList>
            <person name="Goker M."/>
            <person name="Held B."/>
            <person name="Lapidus A."/>
            <person name="Nolan M."/>
            <person name="Spring S."/>
            <person name="Yasawong M."/>
            <person name="Lucas S."/>
            <person name="Glavina Del Rio T."/>
            <person name="Tice H."/>
            <person name="Cheng J.F."/>
            <person name="Goodwin L."/>
            <person name="Tapia R."/>
            <person name="Pitluck S."/>
            <person name="Liolios K."/>
            <person name="Ivanova N."/>
            <person name="Mavromatis K."/>
            <person name="Mikhailova N."/>
            <person name="Pati A."/>
            <person name="Chen A."/>
            <person name="Palaniappan K."/>
            <person name="Brambilla E."/>
            <person name="Land M."/>
            <person name="Hauser L."/>
            <person name="Chang Y.J."/>
            <person name="Jeffries C.D."/>
            <person name="Brettin T."/>
            <person name="Detter J.C."/>
            <person name="Han C."/>
            <person name="Rohde M."/>
            <person name="Sikorski J."/>
            <person name="Woyke T."/>
            <person name="Bristow J."/>
            <person name="Eisen J.A."/>
            <person name="Markowitz V."/>
            <person name="Hugenholtz P."/>
            <person name="Kyrpides N.C."/>
            <person name="Klenk H.P."/>
        </authorList>
    </citation>
    <scope>NUCLEOTIDE SEQUENCE [LARGE SCALE GENOMIC DNA]</scope>
    <source>
        <strain evidence="4">DSM 17230 / JCM 13409 / AQ1.S1</strain>
    </source>
</reference>
<feature type="compositionally biased region" description="Basic residues" evidence="1">
    <location>
        <begin position="84"/>
        <end position="94"/>
    </location>
</feature>
<protein>
    <recommendedName>
        <fullName evidence="2">RNA polymerase Rpo13 subunit HTH domain-containing protein</fullName>
    </recommendedName>
</protein>
<sequence length="94" mass="10727">MNEEEVGSTTEEGISEAQESYSEPEYLAEEEEESVDLSPTDIELFLQRSEIWDKLVSNEISIEDAIRILGSIQKPITQIEPPKRRGRKSSKKTK</sequence>
<keyword evidence="4" id="KW-1185">Reference proteome</keyword>
<feature type="compositionally biased region" description="Acidic residues" evidence="1">
    <location>
        <begin position="26"/>
        <end position="35"/>
    </location>
</feature>
<dbReference type="HOGENOM" id="CLU_2379361_0_0_2"/>
<evidence type="ECO:0000256" key="1">
    <source>
        <dbReference type="SAM" id="MobiDB-lite"/>
    </source>
</evidence>
<dbReference type="STRING" id="583356.Igag_0152"/>
<dbReference type="AlphaFoldDB" id="E0SPY1"/>
<dbReference type="Gene3D" id="6.20.450.10">
    <property type="match status" value="1"/>
</dbReference>